<dbReference type="EMBL" id="BARS01001356">
    <property type="protein sequence ID" value="GAF70712.1"/>
    <property type="molecule type" value="Genomic_DNA"/>
</dbReference>
<dbReference type="AlphaFoldDB" id="X0S453"/>
<reference evidence="2" key="1">
    <citation type="journal article" date="2014" name="Front. Microbiol.">
        <title>High frequency of phylogenetically diverse reductive dehalogenase-homologous genes in deep subseafloor sedimentary metagenomes.</title>
        <authorList>
            <person name="Kawai M."/>
            <person name="Futagami T."/>
            <person name="Toyoda A."/>
            <person name="Takaki Y."/>
            <person name="Nishi S."/>
            <person name="Hori S."/>
            <person name="Arai W."/>
            <person name="Tsubouchi T."/>
            <person name="Morono Y."/>
            <person name="Uchiyama I."/>
            <person name="Ito T."/>
            <person name="Fujiyama A."/>
            <person name="Inagaki F."/>
            <person name="Takami H."/>
        </authorList>
    </citation>
    <scope>NUCLEOTIDE SEQUENCE</scope>
    <source>
        <strain evidence="2">Expedition CK06-06</strain>
    </source>
</reference>
<protein>
    <submittedName>
        <fullName evidence="2">Uncharacterized protein</fullName>
    </submittedName>
</protein>
<evidence type="ECO:0000256" key="1">
    <source>
        <dbReference type="SAM" id="MobiDB-lite"/>
    </source>
</evidence>
<organism evidence="2">
    <name type="scientific">marine sediment metagenome</name>
    <dbReference type="NCBI Taxonomy" id="412755"/>
    <lineage>
        <taxon>unclassified sequences</taxon>
        <taxon>metagenomes</taxon>
        <taxon>ecological metagenomes</taxon>
    </lineage>
</organism>
<evidence type="ECO:0000313" key="2">
    <source>
        <dbReference type="EMBL" id="GAF70712.1"/>
    </source>
</evidence>
<proteinExistence type="predicted"/>
<feature type="region of interest" description="Disordered" evidence="1">
    <location>
        <begin position="51"/>
        <end position="73"/>
    </location>
</feature>
<comment type="caution">
    <text evidence="2">The sequence shown here is derived from an EMBL/GenBank/DDBJ whole genome shotgun (WGS) entry which is preliminary data.</text>
</comment>
<name>X0S453_9ZZZZ</name>
<accession>X0S453</accession>
<sequence>MKLRARFSRSYWTLPLRESLDPSDKSLGYSRSPLRGILGNVGNTKLTEQWHVVPSPDSSPRLPARFGGKQIAD</sequence>
<gene>
    <name evidence="2" type="ORF">S01H1_02716</name>
</gene>